<dbReference type="OrthoDB" id="64325at2759"/>
<evidence type="ECO:0000313" key="4">
    <source>
        <dbReference type="Proteomes" id="UP000332933"/>
    </source>
</evidence>
<sequence length="343" mass="36932">MQPPVSDLSLLEPHPGDEHRQLHTKKSKKSTKSDHGTKAAPAAASDVVRSPPPQEDATVAYSVLFVLICYIGACAYTYFCPAPSIPWEVEFAIPTSNVSSNFTATIVRPQEGEITSSPSIAFELFAPSIASNAAQVLQYTIHIDDVLVMTDLSILTPNEAVPFETESMVWTPGDHVINITLAVPLRGGVTETLHFSRRFHWVPPGTRIVKVALPPRVSTPPTIVSDDTCMALPQAHILAPHNASTYPFPAAVPLTLVAAMDVTIQLDGHDVMHLPVGGEKDVVRKGTLDGLAVGNHTVALLSGQTVLSIVSFDVVEEMQRESTLRLNGQRSLDEVSTSLIELA</sequence>
<dbReference type="Proteomes" id="UP000332933">
    <property type="component" value="Unassembled WGS sequence"/>
</dbReference>
<organism evidence="3 4">
    <name type="scientific">Aphanomyces stellatus</name>
    <dbReference type="NCBI Taxonomy" id="120398"/>
    <lineage>
        <taxon>Eukaryota</taxon>
        <taxon>Sar</taxon>
        <taxon>Stramenopiles</taxon>
        <taxon>Oomycota</taxon>
        <taxon>Saprolegniomycetes</taxon>
        <taxon>Saprolegniales</taxon>
        <taxon>Verrucalvaceae</taxon>
        <taxon>Aphanomyces</taxon>
    </lineage>
</organism>
<dbReference type="EMBL" id="VJMH01007229">
    <property type="protein sequence ID" value="KAF0684883.1"/>
    <property type="molecule type" value="Genomic_DNA"/>
</dbReference>
<accession>A0A485LMQ9</accession>
<evidence type="ECO:0000256" key="1">
    <source>
        <dbReference type="SAM" id="MobiDB-lite"/>
    </source>
</evidence>
<evidence type="ECO:0000313" key="3">
    <source>
        <dbReference type="EMBL" id="VFT99775.1"/>
    </source>
</evidence>
<reference evidence="2" key="2">
    <citation type="submission" date="2019-06" db="EMBL/GenBank/DDBJ databases">
        <title>Genomics analysis of Aphanomyces spp. identifies a new class of oomycete effector associated with host adaptation.</title>
        <authorList>
            <person name="Gaulin E."/>
        </authorList>
    </citation>
    <scope>NUCLEOTIDE SEQUENCE</scope>
    <source>
        <strain evidence="2">CBS 578.67</strain>
    </source>
</reference>
<dbReference type="EMBL" id="CAADRA010007255">
    <property type="protein sequence ID" value="VFT99775.1"/>
    <property type="molecule type" value="Genomic_DNA"/>
</dbReference>
<keyword evidence="4" id="KW-1185">Reference proteome</keyword>
<reference evidence="3 4" key="1">
    <citation type="submission" date="2019-03" db="EMBL/GenBank/DDBJ databases">
        <authorList>
            <person name="Gaulin E."/>
            <person name="Dumas B."/>
        </authorList>
    </citation>
    <scope>NUCLEOTIDE SEQUENCE [LARGE SCALE GENOMIC DNA]</scope>
    <source>
        <strain evidence="3">CBS 568.67</strain>
    </source>
</reference>
<dbReference type="AlphaFoldDB" id="A0A485LMQ9"/>
<protein>
    <submittedName>
        <fullName evidence="3">Aste57867_23127 protein</fullName>
    </submittedName>
</protein>
<feature type="region of interest" description="Disordered" evidence="1">
    <location>
        <begin position="1"/>
        <end position="52"/>
    </location>
</feature>
<evidence type="ECO:0000313" key="2">
    <source>
        <dbReference type="EMBL" id="KAF0684883.1"/>
    </source>
</evidence>
<proteinExistence type="predicted"/>
<name>A0A485LMQ9_9STRA</name>
<gene>
    <name evidence="3" type="primary">Aste57867_23127</name>
    <name evidence="2" type="ORF">As57867_023056</name>
    <name evidence="3" type="ORF">ASTE57867_23127</name>
</gene>